<gene>
    <name evidence="2" type="ORF">BHM03_00016160</name>
</gene>
<sequence length="138" mass="15590">MERKGFQSHPRVDFAFLKTVPLSCAKTLTELLVLDRVTPTLKSVGTHGAHSPSTNGRSPARELHQRWRRTRLGPVPNRETNGPPLSTCYSRCIIRAEIQGPLSLLLRPTSKLGSRVRRSPFLLRRQETPIDRSFGGFY</sequence>
<organism evidence="2">
    <name type="scientific">Ensete ventricosum</name>
    <name type="common">Abyssinian banana</name>
    <name type="synonym">Musa ensete</name>
    <dbReference type="NCBI Taxonomy" id="4639"/>
    <lineage>
        <taxon>Eukaryota</taxon>
        <taxon>Viridiplantae</taxon>
        <taxon>Streptophyta</taxon>
        <taxon>Embryophyta</taxon>
        <taxon>Tracheophyta</taxon>
        <taxon>Spermatophyta</taxon>
        <taxon>Magnoliopsida</taxon>
        <taxon>Liliopsida</taxon>
        <taxon>Zingiberales</taxon>
        <taxon>Musaceae</taxon>
        <taxon>Ensete</taxon>
    </lineage>
</organism>
<proteinExistence type="predicted"/>
<feature type="region of interest" description="Disordered" evidence="1">
    <location>
        <begin position="42"/>
        <end position="62"/>
    </location>
</feature>
<accession>A0A445MEN4</accession>
<dbReference type="EMBL" id="KV875745">
    <property type="protein sequence ID" value="RZR72730.1"/>
    <property type="molecule type" value="Genomic_DNA"/>
</dbReference>
<dbReference type="AlphaFoldDB" id="A0A445MEN4"/>
<name>A0A445MEN4_ENSVE</name>
<evidence type="ECO:0000256" key="1">
    <source>
        <dbReference type="SAM" id="MobiDB-lite"/>
    </source>
</evidence>
<protein>
    <submittedName>
        <fullName evidence="2">Uncharacterized protein</fullName>
    </submittedName>
</protein>
<reference evidence="2" key="1">
    <citation type="journal article" date="2018" name="Data Brief">
        <title>Genome sequence data from 17 accessions of Ensete ventricosum, a staple food crop for millions in Ethiopia.</title>
        <authorList>
            <person name="Yemataw Z."/>
            <person name="Muzemil S."/>
            <person name="Ambachew D."/>
            <person name="Tripathi L."/>
            <person name="Tesfaye K."/>
            <person name="Chala A."/>
            <person name="Farbos A."/>
            <person name="O'Neill P."/>
            <person name="Moore K."/>
            <person name="Grant M."/>
            <person name="Studholme D.J."/>
        </authorList>
    </citation>
    <scope>NUCLEOTIDE SEQUENCE [LARGE SCALE GENOMIC DNA]</scope>
    <source>
        <tissue evidence="2">Leaf</tissue>
    </source>
</reference>
<dbReference type="Proteomes" id="UP000290560">
    <property type="component" value="Unassembled WGS sequence"/>
</dbReference>
<evidence type="ECO:0000313" key="2">
    <source>
        <dbReference type="EMBL" id="RZR72730.1"/>
    </source>
</evidence>